<organism evidence="2 3">
    <name type="scientific">Microbacterium sediminicola</name>
    <dbReference type="NCBI Taxonomy" id="415210"/>
    <lineage>
        <taxon>Bacteria</taxon>
        <taxon>Bacillati</taxon>
        <taxon>Actinomycetota</taxon>
        <taxon>Actinomycetes</taxon>
        <taxon>Micrococcales</taxon>
        <taxon>Microbacteriaceae</taxon>
        <taxon>Microbacterium</taxon>
    </lineage>
</organism>
<accession>A0ABN2ICB2</accession>
<feature type="transmembrane region" description="Helical" evidence="1">
    <location>
        <begin position="120"/>
        <end position="146"/>
    </location>
</feature>
<dbReference type="Proteomes" id="UP001501690">
    <property type="component" value="Unassembled WGS sequence"/>
</dbReference>
<proteinExistence type="predicted"/>
<feature type="transmembrane region" description="Helical" evidence="1">
    <location>
        <begin position="77"/>
        <end position="99"/>
    </location>
</feature>
<feature type="transmembrane region" description="Helical" evidence="1">
    <location>
        <begin position="188"/>
        <end position="208"/>
    </location>
</feature>
<evidence type="ECO:0008006" key="4">
    <source>
        <dbReference type="Google" id="ProtNLM"/>
    </source>
</evidence>
<sequence length="265" mass="27008">MRRMLPVTLRGLRDGWRGTLAWAVGLVAALSLYLPLYPSFGTNGSLQDIMASLPPELIDTLGYDQIGTGAGYAQATFFGLIGFALVVIATTAWGAAVIGGAEESGRLELDLAHGIGRVSYTLQSALAIGIRLLFLGLVVGLTIGALNAPSELELDAAHIAAATVALCGLGALCASAGLLAGALTGRRVAGVAAGAGVAVYGYAVQAVANQSEELTWVERLSPYAWAYSGAPLENGLTWGIAAVWGVSLALLAAAALALRSRDVTG</sequence>
<comment type="caution">
    <text evidence="2">The sequence shown here is derived from an EMBL/GenBank/DDBJ whole genome shotgun (WGS) entry which is preliminary data.</text>
</comment>
<name>A0ABN2ICB2_9MICO</name>
<feature type="transmembrane region" description="Helical" evidence="1">
    <location>
        <begin position="158"/>
        <end position="181"/>
    </location>
</feature>
<feature type="transmembrane region" description="Helical" evidence="1">
    <location>
        <begin position="236"/>
        <end position="258"/>
    </location>
</feature>
<reference evidence="2 3" key="1">
    <citation type="journal article" date="2019" name="Int. J. Syst. Evol. Microbiol.">
        <title>The Global Catalogue of Microorganisms (GCM) 10K type strain sequencing project: providing services to taxonomists for standard genome sequencing and annotation.</title>
        <authorList>
            <consortium name="The Broad Institute Genomics Platform"/>
            <consortium name="The Broad Institute Genome Sequencing Center for Infectious Disease"/>
            <person name="Wu L."/>
            <person name="Ma J."/>
        </authorList>
    </citation>
    <scope>NUCLEOTIDE SEQUENCE [LARGE SCALE GENOMIC DNA]</scope>
    <source>
        <strain evidence="2 3">JCM 15577</strain>
    </source>
</reference>
<keyword evidence="3" id="KW-1185">Reference proteome</keyword>
<evidence type="ECO:0000313" key="2">
    <source>
        <dbReference type="EMBL" id="GAA1702295.1"/>
    </source>
</evidence>
<protein>
    <recommendedName>
        <fullName evidence="4">ABC-2 type transport system permease protein</fullName>
    </recommendedName>
</protein>
<gene>
    <name evidence="2" type="ORF">GCM10009808_20280</name>
</gene>
<dbReference type="EMBL" id="BAAAPL010000002">
    <property type="protein sequence ID" value="GAA1702295.1"/>
    <property type="molecule type" value="Genomic_DNA"/>
</dbReference>
<feature type="transmembrane region" description="Helical" evidence="1">
    <location>
        <begin position="20"/>
        <end position="40"/>
    </location>
</feature>
<keyword evidence="1" id="KW-1133">Transmembrane helix</keyword>
<keyword evidence="1" id="KW-0472">Membrane</keyword>
<evidence type="ECO:0000256" key="1">
    <source>
        <dbReference type="SAM" id="Phobius"/>
    </source>
</evidence>
<keyword evidence="1" id="KW-0812">Transmembrane</keyword>
<evidence type="ECO:0000313" key="3">
    <source>
        <dbReference type="Proteomes" id="UP001501690"/>
    </source>
</evidence>